<name>A0A2P2PFL6_RHIMU</name>
<reference evidence="1" key="1">
    <citation type="submission" date="2018-02" db="EMBL/GenBank/DDBJ databases">
        <title>Rhizophora mucronata_Transcriptome.</title>
        <authorList>
            <person name="Meera S.P."/>
            <person name="Sreeshan A."/>
            <person name="Augustine A."/>
        </authorList>
    </citation>
    <scope>NUCLEOTIDE SEQUENCE</scope>
    <source>
        <tissue evidence="1">Leaf</tissue>
    </source>
</reference>
<accession>A0A2P2PFL6</accession>
<proteinExistence type="predicted"/>
<dbReference type="EMBL" id="GGEC01073039">
    <property type="protein sequence ID" value="MBX53523.1"/>
    <property type="molecule type" value="Transcribed_RNA"/>
</dbReference>
<evidence type="ECO:0000313" key="1">
    <source>
        <dbReference type="EMBL" id="MBX53523.1"/>
    </source>
</evidence>
<dbReference type="AlphaFoldDB" id="A0A2P2PFL6"/>
<organism evidence="1">
    <name type="scientific">Rhizophora mucronata</name>
    <name type="common">Asiatic mangrove</name>
    <dbReference type="NCBI Taxonomy" id="61149"/>
    <lineage>
        <taxon>Eukaryota</taxon>
        <taxon>Viridiplantae</taxon>
        <taxon>Streptophyta</taxon>
        <taxon>Embryophyta</taxon>
        <taxon>Tracheophyta</taxon>
        <taxon>Spermatophyta</taxon>
        <taxon>Magnoliopsida</taxon>
        <taxon>eudicotyledons</taxon>
        <taxon>Gunneridae</taxon>
        <taxon>Pentapetalae</taxon>
        <taxon>rosids</taxon>
        <taxon>fabids</taxon>
        <taxon>Malpighiales</taxon>
        <taxon>Rhizophoraceae</taxon>
        <taxon>Rhizophora</taxon>
    </lineage>
</organism>
<sequence length="21" mass="2625">MCMLDSFPGLIAWWFYVYLLR</sequence>
<protein>
    <submittedName>
        <fullName evidence="1">Uncharacterized protein</fullName>
    </submittedName>
</protein>